<keyword evidence="1" id="KW-0472">Membrane</keyword>
<keyword evidence="1" id="KW-0812">Transmembrane</keyword>
<dbReference type="PANTHER" id="PTHR33371">
    <property type="entry name" value="INTERMEMBRANE PHOSPHOLIPID TRANSPORT SYSTEM BINDING PROTEIN MLAD-RELATED"/>
    <property type="match status" value="1"/>
</dbReference>
<keyword evidence="4" id="KW-1185">Reference proteome</keyword>
<evidence type="ECO:0000256" key="1">
    <source>
        <dbReference type="SAM" id="Phobius"/>
    </source>
</evidence>
<dbReference type="InterPro" id="IPR003399">
    <property type="entry name" value="Mce/MlaD"/>
</dbReference>
<evidence type="ECO:0000313" key="3">
    <source>
        <dbReference type="EMBL" id="KMQ81209.1"/>
    </source>
</evidence>
<comment type="caution">
    <text evidence="3">The sequence shown here is derived from an EMBL/GenBank/DDBJ whole genome shotgun (WGS) entry which is preliminary data.</text>
</comment>
<feature type="domain" description="Mce/MlaD" evidence="2">
    <location>
        <begin position="39"/>
        <end position="116"/>
    </location>
</feature>
<dbReference type="InterPro" id="IPR030970">
    <property type="entry name" value="ABC_MlaD"/>
</dbReference>
<dbReference type="PANTHER" id="PTHR33371:SF4">
    <property type="entry name" value="INTERMEMBRANE PHOSPHOLIPID TRANSPORT SYSTEM BINDING PROTEIN MLAD"/>
    <property type="match status" value="1"/>
</dbReference>
<keyword evidence="1" id="KW-1133">Transmembrane helix</keyword>
<accession>A0ABR5HP91</accession>
<proteinExistence type="predicted"/>
<name>A0ABR5HP91_9BURK</name>
<sequence length="195" mass="19814">MKKTALDFWVGLFVVLGFVAMLFLALKAGNMSSLSFQPAYAVKLKFDNIGGLKVRAPVKSAGVTVGRVGSIGFDQSTFQAVVTIDIDKQYQFPDDSSAKILTSGLLGEQYIGLEPGGDDQMLENGGTITMTQSAVVLENLIGQFLYNKAADSGASKAPSAPAAAAPALAPAFPGAASAMGASPAAAASSASGSAE</sequence>
<reference evidence="3 4" key="1">
    <citation type="submission" date="2015-06" db="EMBL/GenBank/DDBJ databases">
        <title>Comparative genomics of Burkholderia leaf nodule symbionts.</title>
        <authorList>
            <person name="Carlier A."/>
            <person name="Eberl L."/>
            <person name="Pinto-Carbo M."/>
        </authorList>
    </citation>
    <scope>NUCLEOTIDE SEQUENCE [LARGE SCALE GENOMIC DNA]</scope>
    <source>
        <strain evidence="3 4">UZHbot3</strain>
    </source>
</reference>
<dbReference type="Proteomes" id="UP000242951">
    <property type="component" value="Unassembled WGS sequence"/>
</dbReference>
<feature type="transmembrane region" description="Helical" evidence="1">
    <location>
        <begin position="6"/>
        <end position="26"/>
    </location>
</feature>
<dbReference type="NCBIfam" id="TIGR04430">
    <property type="entry name" value="OM_asym_MlaD"/>
    <property type="match status" value="1"/>
</dbReference>
<protein>
    <submittedName>
        <fullName evidence="3">ABC transporter, periplasmic component YrbD</fullName>
    </submittedName>
</protein>
<organism evidence="3 4">
    <name type="scientific">Candidatus Burkholderia pumila</name>
    <dbReference type="NCBI Taxonomy" id="1090375"/>
    <lineage>
        <taxon>Bacteria</taxon>
        <taxon>Pseudomonadati</taxon>
        <taxon>Pseudomonadota</taxon>
        <taxon>Betaproteobacteria</taxon>
        <taxon>Burkholderiales</taxon>
        <taxon>Burkholderiaceae</taxon>
        <taxon>Burkholderia</taxon>
    </lineage>
</organism>
<evidence type="ECO:0000259" key="2">
    <source>
        <dbReference type="Pfam" id="PF02470"/>
    </source>
</evidence>
<gene>
    <name evidence="3" type="ORF">BPMI_01752</name>
</gene>
<dbReference type="EMBL" id="LELG01000004">
    <property type="protein sequence ID" value="KMQ81209.1"/>
    <property type="molecule type" value="Genomic_DNA"/>
</dbReference>
<dbReference type="Pfam" id="PF02470">
    <property type="entry name" value="MlaD"/>
    <property type="match status" value="1"/>
</dbReference>
<evidence type="ECO:0000313" key="4">
    <source>
        <dbReference type="Proteomes" id="UP000242951"/>
    </source>
</evidence>
<dbReference type="InterPro" id="IPR052336">
    <property type="entry name" value="MlaD_Phospholipid_Transporter"/>
</dbReference>